<evidence type="ECO:0000313" key="5">
    <source>
        <dbReference type="EMBL" id="QTC91519.1"/>
    </source>
</evidence>
<dbReference type="KEGG" id="bgoe:IFJ75_00855"/>
<dbReference type="PROSITE" id="PS50042">
    <property type="entry name" value="CNMP_BINDING_3"/>
    <property type="match status" value="1"/>
</dbReference>
<dbReference type="InterPro" id="IPR050397">
    <property type="entry name" value="Env_Response_Regulators"/>
</dbReference>
<dbReference type="InterPro" id="IPR000595">
    <property type="entry name" value="cNMP-bd_dom"/>
</dbReference>
<keyword evidence="2" id="KW-0238">DNA-binding</keyword>
<dbReference type="Gene3D" id="2.60.120.10">
    <property type="entry name" value="Jelly Rolls"/>
    <property type="match status" value="1"/>
</dbReference>
<sequence length="232" mass="25140">MLTATLHNSLIQNLPPEDRAALIAASVPVDFKVGHVFLEAGDQIEHVHFLNSGIISAVAAMKDGRTVEVFMVGREGVTHPSATGPAPVRSYSRHVAQAEGQSRRIEVSKLRELMNERHGLRAVIAGYASGLQAELEQSGTCNALHRADQRFAKWLLRCHDRIDGETLHLTQEYLGSMLGAQRTTVNEAAQTLQKAGAINYSRGKITITNRAALERMACECYNAGGGESAARA</sequence>
<dbReference type="InterPro" id="IPR018490">
    <property type="entry name" value="cNMP-bd_dom_sf"/>
</dbReference>
<gene>
    <name evidence="5" type="ORF">IFJ75_00855</name>
</gene>
<dbReference type="PANTHER" id="PTHR24567:SF74">
    <property type="entry name" value="HTH-TYPE TRANSCRIPTIONAL REGULATOR ARCR"/>
    <property type="match status" value="1"/>
</dbReference>
<dbReference type="SUPFAM" id="SSF51206">
    <property type="entry name" value="cAMP-binding domain-like"/>
    <property type="match status" value="1"/>
</dbReference>
<protein>
    <submittedName>
        <fullName evidence="5">Crp/Fnr family transcriptional regulator</fullName>
    </submittedName>
</protein>
<keyword evidence="3" id="KW-0804">Transcription</keyword>
<keyword evidence="6" id="KW-1185">Reference proteome</keyword>
<reference evidence="5" key="1">
    <citation type="submission" date="2020-09" db="EMBL/GenBank/DDBJ databases">
        <title>Brevundimonas sp. LVF2 isolated from a puddle in Goettingen, Germany.</title>
        <authorList>
            <person name="Friedrich I."/>
            <person name="Klassen A."/>
            <person name="Hannes N."/>
            <person name="Schneider D."/>
            <person name="Hertel R."/>
            <person name="Daniel R."/>
        </authorList>
    </citation>
    <scope>NUCLEOTIDE SEQUENCE</scope>
    <source>
        <strain evidence="5">LVF2</strain>
    </source>
</reference>
<dbReference type="GO" id="GO:0005829">
    <property type="term" value="C:cytosol"/>
    <property type="evidence" value="ECO:0007669"/>
    <property type="project" value="TreeGrafter"/>
</dbReference>
<dbReference type="AlphaFoldDB" id="A0A975C305"/>
<dbReference type="Proteomes" id="UP000663918">
    <property type="component" value="Chromosome"/>
</dbReference>
<dbReference type="PANTHER" id="PTHR24567">
    <property type="entry name" value="CRP FAMILY TRANSCRIPTIONAL REGULATORY PROTEIN"/>
    <property type="match status" value="1"/>
</dbReference>
<organism evidence="5 6">
    <name type="scientific">Brevundimonas goettingensis</name>
    <dbReference type="NCBI Taxonomy" id="2774190"/>
    <lineage>
        <taxon>Bacteria</taxon>
        <taxon>Pseudomonadati</taxon>
        <taxon>Pseudomonadota</taxon>
        <taxon>Alphaproteobacteria</taxon>
        <taxon>Caulobacterales</taxon>
        <taxon>Caulobacteraceae</taxon>
        <taxon>Brevundimonas</taxon>
    </lineage>
</organism>
<evidence type="ECO:0000256" key="3">
    <source>
        <dbReference type="ARBA" id="ARBA00023163"/>
    </source>
</evidence>
<keyword evidence="1" id="KW-0805">Transcription regulation</keyword>
<dbReference type="EMBL" id="CP062222">
    <property type="protein sequence ID" value="QTC91519.1"/>
    <property type="molecule type" value="Genomic_DNA"/>
</dbReference>
<dbReference type="RefSeq" id="WP_207870697.1">
    <property type="nucleotide sequence ID" value="NZ_CP062222.1"/>
</dbReference>
<feature type="domain" description="Cyclic nucleotide-binding" evidence="4">
    <location>
        <begin position="10"/>
        <end position="53"/>
    </location>
</feature>
<dbReference type="InterPro" id="IPR036390">
    <property type="entry name" value="WH_DNA-bd_sf"/>
</dbReference>
<evidence type="ECO:0000256" key="2">
    <source>
        <dbReference type="ARBA" id="ARBA00023125"/>
    </source>
</evidence>
<dbReference type="InterPro" id="IPR014710">
    <property type="entry name" value="RmlC-like_jellyroll"/>
</dbReference>
<dbReference type="Gene3D" id="1.10.10.10">
    <property type="entry name" value="Winged helix-like DNA-binding domain superfamily/Winged helix DNA-binding domain"/>
    <property type="match status" value="1"/>
</dbReference>
<dbReference type="Pfam" id="PF13545">
    <property type="entry name" value="HTH_Crp_2"/>
    <property type="match status" value="1"/>
</dbReference>
<evidence type="ECO:0000313" key="6">
    <source>
        <dbReference type="Proteomes" id="UP000663918"/>
    </source>
</evidence>
<name>A0A975C305_9CAUL</name>
<dbReference type="SUPFAM" id="SSF46785">
    <property type="entry name" value="Winged helix' DNA-binding domain"/>
    <property type="match status" value="1"/>
</dbReference>
<evidence type="ECO:0000256" key="1">
    <source>
        <dbReference type="ARBA" id="ARBA00023015"/>
    </source>
</evidence>
<accession>A0A975C305</accession>
<dbReference type="SMART" id="SM00419">
    <property type="entry name" value="HTH_CRP"/>
    <property type="match status" value="1"/>
</dbReference>
<dbReference type="GO" id="GO:0003700">
    <property type="term" value="F:DNA-binding transcription factor activity"/>
    <property type="evidence" value="ECO:0007669"/>
    <property type="project" value="TreeGrafter"/>
</dbReference>
<proteinExistence type="predicted"/>
<dbReference type="InterPro" id="IPR012318">
    <property type="entry name" value="HTH_CRP"/>
</dbReference>
<dbReference type="GO" id="GO:0003677">
    <property type="term" value="F:DNA binding"/>
    <property type="evidence" value="ECO:0007669"/>
    <property type="project" value="UniProtKB-KW"/>
</dbReference>
<dbReference type="CDD" id="cd00038">
    <property type="entry name" value="CAP_ED"/>
    <property type="match status" value="1"/>
</dbReference>
<evidence type="ECO:0000259" key="4">
    <source>
        <dbReference type="PROSITE" id="PS50042"/>
    </source>
</evidence>
<dbReference type="InterPro" id="IPR036388">
    <property type="entry name" value="WH-like_DNA-bd_sf"/>
</dbReference>